<dbReference type="Gene3D" id="3.30.70.330">
    <property type="match status" value="1"/>
</dbReference>
<dbReference type="Proteomes" id="UP000184315">
    <property type="component" value="Unassembled WGS sequence"/>
</dbReference>
<dbReference type="SUPFAM" id="SSF54928">
    <property type="entry name" value="RNA-binding domain, RBD"/>
    <property type="match status" value="1"/>
</dbReference>
<proteinExistence type="predicted"/>
<sequence>MSVRLYVGNLPKELERKELQEVFVEEGDTVSAKVITDRKTGKCRGFGFVTVQTDEIADQIVEKYNGVMFRENALKIEKALPRKKGKGEGVGGSENGGEEQPQQQQQAPVQQPVKAGNTPKSGGSSGGGGGGKNRNKKSKHSSGGYNATPKTGGDEGFQPDPRWANELEKLKQMLAAQAANP</sequence>
<dbReference type="RefSeq" id="WP_072717336.1">
    <property type="nucleotide sequence ID" value="NZ_LN889767.1"/>
</dbReference>
<dbReference type="InterPro" id="IPR035979">
    <property type="entry name" value="RBD_domain_sf"/>
</dbReference>
<accession>A0A1J1LEF3</accession>
<dbReference type="EMBL" id="CZDF01000013">
    <property type="protein sequence ID" value="CUR30276.1"/>
    <property type="molecule type" value="Genomic_DNA"/>
</dbReference>
<name>A0A1J1LEF3_9CYAN</name>
<feature type="region of interest" description="Disordered" evidence="2">
    <location>
        <begin position="77"/>
        <end position="181"/>
    </location>
</feature>
<evidence type="ECO:0000313" key="5">
    <source>
        <dbReference type="Proteomes" id="UP000184315"/>
    </source>
</evidence>
<evidence type="ECO:0000256" key="1">
    <source>
        <dbReference type="ARBA" id="ARBA00022884"/>
    </source>
</evidence>
<protein>
    <submittedName>
        <fullName evidence="4">RNA-binding region RNP-1</fullName>
    </submittedName>
</protein>
<organism evidence="4 5">
    <name type="scientific">Planktothrix tepida PCC 9214</name>
    <dbReference type="NCBI Taxonomy" id="671072"/>
    <lineage>
        <taxon>Bacteria</taxon>
        <taxon>Bacillati</taxon>
        <taxon>Cyanobacteriota</taxon>
        <taxon>Cyanophyceae</taxon>
        <taxon>Oscillatoriophycideae</taxon>
        <taxon>Oscillatoriales</taxon>
        <taxon>Microcoleaceae</taxon>
        <taxon>Planktothrix</taxon>
    </lineage>
</organism>
<keyword evidence="1" id="KW-0694">RNA-binding</keyword>
<dbReference type="OrthoDB" id="465167at2"/>
<dbReference type="InterPro" id="IPR052462">
    <property type="entry name" value="SLIRP/GR-RBP-like"/>
</dbReference>
<dbReference type="InterPro" id="IPR000504">
    <property type="entry name" value="RRM_dom"/>
</dbReference>
<dbReference type="InterPro" id="IPR012677">
    <property type="entry name" value="Nucleotide-bd_a/b_plait_sf"/>
</dbReference>
<feature type="compositionally biased region" description="Low complexity" evidence="2">
    <location>
        <begin position="98"/>
        <end position="113"/>
    </location>
</feature>
<dbReference type="Pfam" id="PF00076">
    <property type="entry name" value="RRM_1"/>
    <property type="match status" value="1"/>
</dbReference>
<feature type="domain" description="RRM" evidence="3">
    <location>
        <begin position="3"/>
        <end position="81"/>
    </location>
</feature>
<gene>
    <name evidence="4" type="ORF">PL9214110001</name>
</gene>
<dbReference type="PANTHER" id="PTHR48027">
    <property type="entry name" value="HETEROGENEOUS NUCLEAR RIBONUCLEOPROTEIN 87F-RELATED"/>
    <property type="match status" value="1"/>
</dbReference>
<dbReference type="GO" id="GO:0003723">
    <property type="term" value="F:RNA binding"/>
    <property type="evidence" value="ECO:0007669"/>
    <property type="project" value="UniProtKB-KW"/>
</dbReference>
<dbReference type="PROSITE" id="PS50102">
    <property type="entry name" value="RRM"/>
    <property type="match status" value="1"/>
</dbReference>
<feature type="compositionally biased region" description="Gly residues" evidence="2">
    <location>
        <begin position="123"/>
        <end position="132"/>
    </location>
</feature>
<dbReference type="AlphaFoldDB" id="A0A1J1LEF3"/>
<keyword evidence="5" id="KW-1185">Reference proteome</keyword>
<dbReference type="SMART" id="SM00360">
    <property type="entry name" value="RRM"/>
    <property type="match status" value="1"/>
</dbReference>
<evidence type="ECO:0000256" key="2">
    <source>
        <dbReference type="SAM" id="MobiDB-lite"/>
    </source>
</evidence>
<evidence type="ECO:0000313" key="4">
    <source>
        <dbReference type="EMBL" id="CUR30276.1"/>
    </source>
</evidence>
<dbReference type="STRING" id="671072.PL9214110001"/>
<evidence type="ECO:0000259" key="3">
    <source>
        <dbReference type="PROSITE" id="PS50102"/>
    </source>
</evidence>
<reference evidence="5" key="1">
    <citation type="submission" date="2015-10" db="EMBL/GenBank/DDBJ databases">
        <authorList>
            <person name="Regsiter A."/>
            <person name="william w."/>
        </authorList>
    </citation>
    <scope>NUCLEOTIDE SEQUENCE [LARGE SCALE GENOMIC DNA]</scope>
</reference>